<dbReference type="Proteomes" id="UP000694941">
    <property type="component" value="Unplaced"/>
</dbReference>
<reference evidence="2" key="1">
    <citation type="submission" date="2025-08" db="UniProtKB">
        <authorList>
            <consortium name="RefSeq"/>
        </authorList>
    </citation>
    <scope>IDENTIFICATION</scope>
    <source>
        <tissue evidence="2">Muscle</tissue>
    </source>
</reference>
<dbReference type="RefSeq" id="XP_022252631.1">
    <property type="nucleotide sequence ID" value="XM_022396923.1"/>
</dbReference>
<keyword evidence="1" id="KW-1185">Reference proteome</keyword>
<sequence>MRRRRMFTDHKSQKNNPAVIKARYPKPGADRFEFNGYQTFQLEKHEKCTCACKTKAEDCTVSQEYRPEECRCVCKNEEVRKNCQGEGRVWNNEECRCKCPTYARCSTGFFFNTITCRCQVMTGPVEGLGFHGISSELGGAIVDDGGENDDYRKRYRGINPQGHVGPFSLRRFKRGNKQGLLIIKRGNKQSRLRAPSSLFGKKKHQKWP</sequence>
<name>A0ABM1T9S5_LIMPO</name>
<organism evidence="1 2">
    <name type="scientific">Limulus polyphemus</name>
    <name type="common">Atlantic horseshoe crab</name>
    <dbReference type="NCBI Taxonomy" id="6850"/>
    <lineage>
        <taxon>Eukaryota</taxon>
        <taxon>Metazoa</taxon>
        <taxon>Ecdysozoa</taxon>
        <taxon>Arthropoda</taxon>
        <taxon>Chelicerata</taxon>
        <taxon>Merostomata</taxon>
        <taxon>Xiphosura</taxon>
        <taxon>Limulidae</taxon>
        <taxon>Limulus</taxon>
    </lineage>
</organism>
<proteinExistence type="predicted"/>
<protein>
    <submittedName>
        <fullName evidence="2">Uncharacterized protein LOC111088063</fullName>
    </submittedName>
</protein>
<accession>A0ABM1T9S5</accession>
<dbReference type="GeneID" id="111088063"/>
<evidence type="ECO:0000313" key="1">
    <source>
        <dbReference type="Proteomes" id="UP000694941"/>
    </source>
</evidence>
<evidence type="ECO:0000313" key="2">
    <source>
        <dbReference type="RefSeq" id="XP_022252631.1"/>
    </source>
</evidence>
<gene>
    <name evidence="2" type="primary">LOC111088063</name>
</gene>